<dbReference type="Proteomes" id="UP000777935">
    <property type="component" value="Unassembled WGS sequence"/>
</dbReference>
<evidence type="ECO:0000313" key="3">
    <source>
        <dbReference type="Proteomes" id="UP000777935"/>
    </source>
</evidence>
<feature type="chain" id="PRO_5045146576" evidence="1">
    <location>
        <begin position="18"/>
        <end position="533"/>
    </location>
</feature>
<accession>A0ABX2ISQ7</accession>
<evidence type="ECO:0000313" key="2">
    <source>
        <dbReference type="EMBL" id="NSX55355.1"/>
    </source>
</evidence>
<dbReference type="RefSeq" id="WP_174138313.1">
    <property type="nucleotide sequence ID" value="NZ_JABUFE010000006.1"/>
</dbReference>
<protein>
    <submittedName>
        <fullName evidence="2">DUF4034 domain-containing protein</fullName>
    </submittedName>
</protein>
<gene>
    <name evidence="2" type="ORF">HRQ87_11130</name>
</gene>
<dbReference type="EMBL" id="JABUFE010000006">
    <property type="protein sequence ID" value="NSX55355.1"/>
    <property type="molecule type" value="Genomic_DNA"/>
</dbReference>
<keyword evidence="3" id="KW-1185">Reference proteome</keyword>
<keyword evidence="1" id="KW-0732">Signal</keyword>
<name>A0ABX2ISQ7_9RHOB</name>
<evidence type="ECO:0000256" key="1">
    <source>
        <dbReference type="SAM" id="SignalP"/>
    </source>
</evidence>
<organism evidence="2 3">
    <name type="scientific">Parasulfitobacter algicola</name>
    <dbReference type="NCBI Taxonomy" id="2614809"/>
    <lineage>
        <taxon>Bacteria</taxon>
        <taxon>Pseudomonadati</taxon>
        <taxon>Pseudomonadota</taxon>
        <taxon>Alphaproteobacteria</taxon>
        <taxon>Rhodobacterales</taxon>
        <taxon>Roseobacteraceae</taxon>
        <taxon>Parasulfitobacter</taxon>
    </lineage>
</organism>
<proteinExistence type="predicted"/>
<feature type="signal peptide" evidence="1">
    <location>
        <begin position="1"/>
        <end position="17"/>
    </location>
</feature>
<comment type="caution">
    <text evidence="2">The sequence shown here is derived from an EMBL/GenBank/DDBJ whole genome shotgun (WGS) entry which is preliminary data.</text>
</comment>
<sequence length="533" mass="61983">MKYFLCTFLAFCLPAYAKVDLNEFRRMIDAKDFAALERSIGERHENALKTGNSIDLWKIYGTLFQTTHPQRRAAIQEWTNAYPTSAYAHSAAAWMYVKSGWLYRGERIVSETSPEAMRAFQFNMNKANEHTLTAYEQLPTFIPASDAVFLMQQIGQQRRNPEPVLDVVLDSIPNSRSVAKAVSVMAPEWGGSRRKQERLCNIYAVEVSGYNAEICKVSLFFAKYGIYYFTINASKREIAQIKTVLEKYADAPELEYWRYVFSLATDRSFENLRRLQKLHFDENYGIHDHEYYAGNGMRYARIDRDPQVIVQSYLNLKDYADQILKDDPLNYEWLEIAILHELEFRHLDHYTGISVSETILTDGQLKQLRRMWYDAMVYGRFDSDMWILGGQLATVRTDFHDVKSKQIFTQNRLYYSGHNLDTTLEYLAQINLIHKQLSNPELTYDKLSSSREDAIETAECDIVRAVRIVEKRCSEMSYANCIGTNNHGRTFEQGQQISRKSTQCLTEHRMPLDAILYEPVPFDQIDFQAMGWP</sequence>
<reference evidence="2 3" key="1">
    <citation type="submission" date="2020-06" db="EMBL/GenBank/DDBJ databases">
        <title>Sulfitobacter algicola sp. nov., isolated from green algae.</title>
        <authorList>
            <person name="Wang C."/>
        </authorList>
    </citation>
    <scope>NUCLEOTIDE SEQUENCE [LARGE SCALE GENOMIC DNA]</scope>
    <source>
        <strain evidence="2 3">1151</strain>
    </source>
</reference>